<dbReference type="OrthoDB" id="9797456at2"/>
<reference evidence="2" key="1">
    <citation type="submission" date="2016-10" db="EMBL/GenBank/DDBJ databases">
        <authorList>
            <person name="Varghese N."/>
            <person name="Submissions S."/>
        </authorList>
    </citation>
    <scope>NUCLEOTIDE SEQUENCE [LARGE SCALE GENOMIC DNA]</scope>
    <source>
        <strain evidence="2">IBRC-M 10403</strain>
    </source>
</reference>
<dbReference type="Proteomes" id="UP000199501">
    <property type="component" value="Unassembled WGS sequence"/>
</dbReference>
<evidence type="ECO:0000313" key="2">
    <source>
        <dbReference type="Proteomes" id="UP000199501"/>
    </source>
</evidence>
<dbReference type="RefSeq" id="WP_139190840.1">
    <property type="nucleotide sequence ID" value="NZ_FMZZ01000010.1"/>
</dbReference>
<organism evidence="1 2">
    <name type="scientific">Actinokineospora iranica</name>
    <dbReference type="NCBI Taxonomy" id="1271860"/>
    <lineage>
        <taxon>Bacteria</taxon>
        <taxon>Bacillati</taxon>
        <taxon>Actinomycetota</taxon>
        <taxon>Actinomycetes</taxon>
        <taxon>Pseudonocardiales</taxon>
        <taxon>Pseudonocardiaceae</taxon>
        <taxon>Actinokineospora</taxon>
    </lineage>
</organism>
<dbReference type="AlphaFoldDB" id="A0A1G6U438"/>
<gene>
    <name evidence="1" type="ORF">SAMN05216174_11064</name>
</gene>
<accession>A0A1G6U438</accession>
<dbReference type="EMBL" id="FMZZ01000010">
    <property type="protein sequence ID" value="SDD35357.1"/>
    <property type="molecule type" value="Genomic_DNA"/>
</dbReference>
<name>A0A1G6U438_9PSEU</name>
<proteinExistence type="predicted"/>
<evidence type="ECO:0000313" key="1">
    <source>
        <dbReference type="EMBL" id="SDD35357.1"/>
    </source>
</evidence>
<dbReference type="Gene3D" id="3.40.630.30">
    <property type="match status" value="1"/>
</dbReference>
<keyword evidence="2" id="KW-1185">Reference proteome</keyword>
<dbReference type="STRING" id="1271860.SAMN05216174_11064"/>
<sequence length="175" mass="18263">MTASVSVLDNPVWAALTGPHSHLAEWQGQVVRYPGDVAPFFGLAAAPVGAGWQVVAEFAGHGEVAQIGGPDFAPPRGWGVELRLPGVQLVGTEARGAVDPECVRLGPEDVPEMLDLVARTDPGPFRDRTIALGAYYGFGAAGSWSRGLRWRSGPAEGGGRCGRWCTPSSAVSRGS</sequence>
<protein>
    <submittedName>
        <fullName evidence="1">Uncharacterized protein</fullName>
    </submittedName>
</protein>